<evidence type="ECO:0000313" key="2">
    <source>
        <dbReference type="Proteomes" id="UP000245533"/>
    </source>
</evidence>
<reference evidence="1 2" key="1">
    <citation type="submission" date="2018-05" db="EMBL/GenBank/DDBJ databases">
        <title>Rhodohalobacter halophilus gen. nov., sp. nov., a moderately halophilic member of the family Balneolaceae.</title>
        <authorList>
            <person name="Liu Z.-W."/>
        </authorList>
    </citation>
    <scope>NUCLEOTIDE SEQUENCE [LARGE SCALE GENOMIC DNA]</scope>
    <source>
        <strain evidence="1 2">8A47</strain>
    </source>
</reference>
<evidence type="ECO:0008006" key="3">
    <source>
        <dbReference type="Google" id="ProtNLM"/>
    </source>
</evidence>
<sequence>MIYVVKDIRYILTVLFVFIVLIAISERGTAQDAEEGVTHITGLVVDEATGEPLQGVNVYLSFTTQGDATDEDGRYSFRTPLTGNFELVFSMIGFEMQKRSISIREDSGTLQFNAEMTEDPVELGEVEVRADNSEWLRNFAQFKEEFLGTTSNASDAEIENRWMIDFDRNDDGELVASAEEPVRILNHALGYELTADLDDFSWNLFEGTGQYRVTVRFEEMETESGRQARRWRRARENAFEGSLRHFLLSLYEGELSQNQFELVRMNTQRETRIYSVGRNRLISTLRSHGLDQSLAVQGVKGFVLREPVDVLIGREEYLNDTRERARLVPLRQDQVFFVMPDGTLADLSSVGIELYWATRRMADMVPFDYKP</sequence>
<accession>A0A316TUR0</accession>
<protein>
    <recommendedName>
        <fullName evidence="3">Carboxypeptidase-like regulatory domain-containing protein</fullName>
    </recommendedName>
</protein>
<organism evidence="1 2">
    <name type="scientific">Rhodohalobacter mucosus</name>
    <dbReference type="NCBI Taxonomy" id="2079485"/>
    <lineage>
        <taxon>Bacteria</taxon>
        <taxon>Pseudomonadati</taxon>
        <taxon>Balneolota</taxon>
        <taxon>Balneolia</taxon>
        <taxon>Balneolales</taxon>
        <taxon>Balneolaceae</taxon>
        <taxon>Rhodohalobacter</taxon>
    </lineage>
</organism>
<dbReference type="OrthoDB" id="1223654at2"/>
<gene>
    <name evidence="1" type="ORF">DDZ15_01060</name>
</gene>
<dbReference type="Proteomes" id="UP000245533">
    <property type="component" value="Unassembled WGS sequence"/>
</dbReference>
<dbReference type="Pfam" id="PF13715">
    <property type="entry name" value="CarbopepD_reg_2"/>
    <property type="match status" value="1"/>
</dbReference>
<dbReference type="Gene3D" id="2.60.40.1120">
    <property type="entry name" value="Carboxypeptidase-like, regulatory domain"/>
    <property type="match status" value="1"/>
</dbReference>
<name>A0A316TUR0_9BACT</name>
<dbReference type="SUPFAM" id="SSF49464">
    <property type="entry name" value="Carboxypeptidase regulatory domain-like"/>
    <property type="match status" value="1"/>
</dbReference>
<dbReference type="RefSeq" id="WP_109643974.1">
    <property type="nucleotide sequence ID" value="NZ_QGGB01000001.1"/>
</dbReference>
<keyword evidence="2" id="KW-1185">Reference proteome</keyword>
<dbReference type="AlphaFoldDB" id="A0A316TUR0"/>
<dbReference type="InterPro" id="IPR008969">
    <property type="entry name" value="CarboxyPept-like_regulatory"/>
</dbReference>
<dbReference type="EMBL" id="QGGB01000001">
    <property type="protein sequence ID" value="PWN08253.1"/>
    <property type="molecule type" value="Genomic_DNA"/>
</dbReference>
<proteinExistence type="predicted"/>
<comment type="caution">
    <text evidence="1">The sequence shown here is derived from an EMBL/GenBank/DDBJ whole genome shotgun (WGS) entry which is preliminary data.</text>
</comment>
<evidence type="ECO:0000313" key="1">
    <source>
        <dbReference type="EMBL" id="PWN08253.1"/>
    </source>
</evidence>